<dbReference type="GO" id="GO:0003676">
    <property type="term" value="F:nucleic acid binding"/>
    <property type="evidence" value="ECO:0007669"/>
    <property type="project" value="InterPro"/>
</dbReference>
<dbReference type="OrthoDB" id="784234at2759"/>
<gene>
    <name evidence="3" type="ORF">HRI_001702900</name>
</gene>
<dbReference type="Pfam" id="PF13966">
    <property type="entry name" value="zf-RVT"/>
    <property type="match status" value="1"/>
</dbReference>
<accession>A0A9W7HNJ3</accession>
<dbReference type="InterPro" id="IPR026960">
    <property type="entry name" value="RVT-Znf"/>
</dbReference>
<dbReference type="Pfam" id="PF13456">
    <property type="entry name" value="RVT_3"/>
    <property type="match status" value="1"/>
</dbReference>
<dbReference type="Gene3D" id="3.30.420.10">
    <property type="entry name" value="Ribonuclease H-like superfamily/Ribonuclease H"/>
    <property type="match status" value="1"/>
</dbReference>
<dbReference type="PANTHER" id="PTHR33116:SF86">
    <property type="entry name" value="REVERSE TRANSCRIPTASE DOMAIN-CONTAINING PROTEIN"/>
    <property type="match status" value="1"/>
</dbReference>
<evidence type="ECO:0008006" key="5">
    <source>
        <dbReference type="Google" id="ProtNLM"/>
    </source>
</evidence>
<dbReference type="InterPro" id="IPR036397">
    <property type="entry name" value="RNaseH_sf"/>
</dbReference>
<name>A0A9W7HNJ3_HIBTR</name>
<dbReference type="InterPro" id="IPR012337">
    <property type="entry name" value="RNaseH-like_sf"/>
</dbReference>
<evidence type="ECO:0000313" key="4">
    <source>
        <dbReference type="Proteomes" id="UP001165190"/>
    </source>
</evidence>
<proteinExistence type="predicted"/>
<dbReference type="AlphaFoldDB" id="A0A9W7HNJ3"/>
<dbReference type="EMBL" id="BSYR01000017">
    <property type="protein sequence ID" value="GMI80336.1"/>
    <property type="molecule type" value="Genomic_DNA"/>
</dbReference>
<keyword evidence="4" id="KW-1185">Reference proteome</keyword>
<dbReference type="PANTHER" id="PTHR33116">
    <property type="entry name" value="REVERSE TRANSCRIPTASE ZINC-BINDING DOMAIN-CONTAINING PROTEIN-RELATED-RELATED"/>
    <property type="match status" value="1"/>
</dbReference>
<evidence type="ECO:0000259" key="1">
    <source>
        <dbReference type="Pfam" id="PF13456"/>
    </source>
</evidence>
<organism evidence="3 4">
    <name type="scientific">Hibiscus trionum</name>
    <name type="common">Flower of an hour</name>
    <dbReference type="NCBI Taxonomy" id="183268"/>
    <lineage>
        <taxon>Eukaryota</taxon>
        <taxon>Viridiplantae</taxon>
        <taxon>Streptophyta</taxon>
        <taxon>Embryophyta</taxon>
        <taxon>Tracheophyta</taxon>
        <taxon>Spermatophyta</taxon>
        <taxon>Magnoliopsida</taxon>
        <taxon>eudicotyledons</taxon>
        <taxon>Gunneridae</taxon>
        <taxon>Pentapetalae</taxon>
        <taxon>rosids</taxon>
        <taxon>malvids</taxon>
        <taxon>Malvales</taxon>
        <taxon>Malvaceae</taxon>
        <taxon>Malvoideae</taxon>
        <taxon>Hibiscus</taxon>
    </lineage>
</organism>
<dbReference type="CDD" id="cd06222">
    <property type="entry name" value="RNase_H_like"/>
    <property type="match status" value="1"/>
</dbReference>
<evidence type="ECO:0000313" key="3">
    <source>
        <dbReference type="EMBL" id="GMI80336.1"/>
    </source>
</evidence>
<feature type="domain" description="RNase H type-1" evidence="1">
    <location>
        <begin position="524"/>
        <end position="595"/>
    </location>
</feature>
<reference evidence="3" key="1">
    <citation type="submission" date="2023-05" db="EMBL/GenBank/DDBJ databases">
        <title>Genome and transcriptome analyses reveal genes involved in the formation of fine ridges on petal epidermal cells in Hibiscus trionum.</title>
        <authorList>
            <person name="Koshimizu S."/>
            <person name="Masuda S."/>
            <person name="Ishii T."/>
            <person name="Shirasu K."/>
            <person name="Hoshino A."/>
            <person name="Arita M."/>
        </authorList>
    </citation>
    <scope>NUCLEOTIDE SEQUENCE</scope>
    <source>
        <strain evidence="3">Hamamatsu line</strain>
    </source>
</reference>
<dbReference type="InterPro" id="IPR002156">
    <property type="entry name" value="RNaseH_domain"/>
</dbReference>
<comment type="caution">
    <text evidence="3">The sequence shown here is derived from an EMBL/GenBank/DDBJ whole genome shotgun (WGS) entry which is preliminary data.</text>
</comment>
<evidence type="ECO:0000259" key="2">
    <source>
        <dbReference type="Pfam" id="PF13966"/>
    </source>
</evidence>
<dbReference type="SUPFAM" id="SSF53098">
    <property type="entry name" value="Ribonuclease H-like"/>
    <property type="match status" value="1"/>
</dbReference>
<feature type="domain" description="Reverse transcriptase zinc-binding" evidence="2">
    <location>
        <begin position="324"/>
        <end position="410"/>
    </location>
</feature>
<dbReference type="InterPro" id="IPR044730">
    <property type="entry name" value="RNase_H-like_dom_plant"/>
</dbReference>
<dbReference type="Proteomes" id="UP001165190">
    <property type="component" value="Unassembled WGS sequence"/>
</dbReference>
<sequence length="601" mass="67105">MDQVLVLEEVLRHFSGASGQKVSIAKTSIYFSKNVDQPLRDSISSYFGFRQVSDLGRYLGVPLLHKRVTKASYQYVVQRVRDKLSGWSAKSMSLAGRITLANSVLSSILFYVMQSTLLPKGTCQEIEQLIRSFIWGRSAGGGGISLVNWQSVCSPSSKGCLGFKSLAIHNEAFLMKICFNLVRSTDQFWVQVLRSKYKWCTSVPLTISRPRCSHLWKGVSLVWEDVRNSLIWSVGDGHSVDFWRDMWLGEVGALRDHVSDSSLRDGLPLVSVADMVADNGSWRWPAFQHLLPQVILMRLAAVLPPQQVGVADGVGWKWEARKEFSVRSAYQVRSGSVSSSSESVWKVINHFRGLQRIKVFLWLLGCGKLLTNDERLRRYMAANSHCGVCGTSGESVDHLFRTCPSVFSIWVSLIHPSKLSEFLSINVLEWLHINLSKPTYFACDSSDWDLRFGAILWSIWKFRNTCIFDPDAADTFNVLEHSRWCVNESVQALSISAVVSSSSSTGLGATAKWVKPPMGWLKLNTNGAREVTSGFASCGGVGCDNHGVWRFGFAKFVGICSPLEAELWGVFVGLCQAWLHGFRKVVVEVDCREACLLLSRS</sequence>
<protein>
    <recommendedName>
        <fullName evidence="5">Reverse transcriptase zinc-binding domain-containing protein</fullName>
    </recommendedName>
</protein>
<dbReference type="GO" id="GO:0004523">
    <property type="term" value="F:RNA-DNA hybrid ribonuclease activity"/>
    <property type="evidence" value="ECO:0007669"/>
    <property type="project" value="InterPro"/>
</dbReference>